<feature type="region of interest" description="Disordered" evidence="1">
    <location>
        <begin position="65"/>
        <end position="115"/>
    </location>
</feature>
<evidence type="ECO:0000256" key="1">
    <source>
        <dbReference type="SAM" id="MobiDB-lite"/>
    </source>
</evidence>
<organism evidence="2 3">
    <name type="scientific">Halocaridina rubra</name>
    <name type="common">Hawaiian red shrimp</name>
    <dbReference type="NCBI Taxonomy" id="373956"/>
    <lineage>
        <taxon>Eukaryota</taxon>
        <taxon>Metazoa</taxon>
        <taxon>Ecdysozoa</taxon>
        <taxon>Arthropoda</taxon>
        <taxon>Crustacea</taxon>
        <taxon>Multicrustacea</taxon>
        <taxon>Malacostraca</taxon>
        <taxon>Eumalacostraca</taxon>
        <taxon>Eucarida</taxon>
        <taxon>Decapoda</taxon>
        <taxon>Pleocyemata</taxon>
        <taxon>Caridea</taxon>
        <taxon>Atyoidea</taxon>
        <taxon>Atyidae</taxon>
        <taxon>Halocaridina</taxon>
    </lineage>
</organism>
<evidence type="ECO:0000313" key="2">
    <source>
        <dbReference type="EMBL" id="KAK7081918.1"/>
    </source>
</evidence>
<proteinExistence type="predicted"/>
<feature type="compositionally biased region" description="Polar residues" evidence="1">
    <location>
        <begin position="78"/>
        <end position="114"/>
    </location>
</feature>
<dbReference type="PANTHER" id="PTHR21356:SF1">
    <property type="entry name" value="ARMADILLO REPEAT-CONTAINING PROTEIN 2"/>
    <property type="match status" value="1"/>
</dbReference>
<dbReference type="PANTHER" id="PTHR21356">
    <property type="entry name" value="ARMADILLO REPEAT CONTAINING 2"/>
    <property type="match status" value="1"/>
</dbReference>
<evidence type="ECO:0000313" key="3">
    <source>
        <dbReference type="Proteomes" id="UP001381693"/>
    </source>
</evidence>
<keyword evidence="3" id="KW-1185">Reference proteome</keyword>
<dbReference type="InterPro" id="IPR038905">
    <property type="entry name" value="ARMC2"/>
</dbReference>
<protein>
    <submittedName>
        <fullName evidence="2">Uncharacterized protein</fullName>
    </submittedName>
</protein>
<dbReference type="Proteomes" id="UP001381693">
    <property type="component" value="Unassembled WGS sequence"/>
</dbReference>
<sequence>MQAVERRRDMGSEVLNPFYALPQRKTSAQIIREARAALSINETPLAGVGGASVQRVGVRTVQTKRPFTPRERERTLFSRASDSTTTGERPPSSFTLSPLNFDSNDTSGRNSATQRLVPLASIKALPEDPEGKKLPSIYSARRVQRHQFRALSLCDLPEESEDGEEGGKTPRRLMPPTRSSTINTLHSLPEESKDEAGPDNSAPSHNSSPSPESRPDEIKKVKLEEKLEPVTSSPLFQQLLNNNDLEVSDLESSLRLRREFQGPGTADASSSKILLHPLPAQQQVPQQISKDNSVIQVMFFGLFLVICLECNPPVPWNTCLPLKSKDLNEITLERIQACQENKFFKRRIYYMA</sequence>
<gene>
    <name evidence="2" type="ORF">SK128_026344</name>
</gene>
<reference evidence="2 3" key="1">
    <citation type="submission" date="2023-11" db="EMBL/GenBank/DDBJ databases">
        <title>Halocaridina rubra genome assembly.</title>
        <authorList>
            <person name="Smith C."/>
        </authorList>
    </citation>
    <scope>NUCLEOTIDE SEQUENCE [LARGE SCALE GENOMIC DNA]</scope>
    <source>
        <strain evidence="2">EP-1</strain>
        <tissue evidence="2">Whole</tissue>
    </source>
</reference>
<feature type="compositionally biased region" description="Polar residues" evidence="1">
    <location>
        <begin position="177"/>
        <end position="186"/>
    </location>
</feature>
<name>A0AAN8XHU3_HALRR</name>
<accession>A0AAN8XHU3</accession>
<feature type="compositionally biased region" description="Low complexity" evidence="1">
    <location>
        <begin position="198"/>
        <end position="211"/>
    </location>
</feature>
<dbReference type="GO" id="GO:0044782">
    <property type="term" value="P:cilium organization"/>
    <property type="evidence" value="ECO:0007669"/>
    <property type="project" value="TreeGrafter"/>
</dbReference>
<feature type="region of interest" description="Disordered" evidence="1">
    <location>
        <begin position="154"/>
        <end position="217"/>
    </location>
</feature>
<dbReference type="AlphaFoldDB" id="A0AAN8XHU3"/>
<dbReference type="EMBL" id="JAXCGZ010004340">
    <property type="protein sequence ID" value="KAK7081918.1"/>
    <property type="molecule type" value="Genomic_DNA"/>
</dbReference>
<comment type="caution">
    <text evidence="2">The sequence shown here is derived from an EMBL/GenBank/DDBJ whole genome shotgun (WGS) entry which is preliminary data.</text>
</comment>